<name>A0ABN4TLP6_9BURK</name>
<keyword evidence="3" id="KW-1185">Reference proteome</keyword>
<dbReference type="Pfam" id="PF20240">
    <property type="entry name" value="DUF6597"/>
    <property type="match status" value="1"/>
</dbReference>
<protein>
    <recommendedName>
        <fullName evidence="1">HTH araC/xylS-type domain-containing protein</fullName>
    </recommendedName>
</protein>
<evidence type="ECO:0000313" key="3">
    <source>
        <dbReference type="Proteomes" id="UP000177515"/>
    </source>
</evidence>
<dbReference type="InterPro" id="IPR018060">
    <property type="entry name" value="HTH_AraC"/>
</dbReference>
<organism evidence="2 3">
    <name type="scientific">Cupriavidus malaysiensis</name>
    <dbReference type="NCBI Taxonomy" id="367825"/>
    <lineage>
        <taxon>Bacteria</taxon>
        <taxon>Pseudomonadati</taxon>
        <taxon>Pseudomonadota</taxon>
        <taxon>Betaproteobacteria</taxon>
        <taxon>Burkholderiales</taxon>
        <taxon>Burkholderiaceae</taxon>
        <taxon>Cupriavidus</taxon>
    </lineage>
</organism>
<gene>
    <name evidence="2" type="ORF">BKK80_18430</name>
</gene>
<accession>A0ABN4TLP6</accession>
<dbReference type="Pfam" id="PF12833">
    <property type="entry name" value="HTH_18"/>
    <property type="match status" value="1"/>
</dbReference>
<dbReference type="InterPro" id="IPR046532">
    <property type="entry name" value="DUF6597"/>
</dbReference>
<sequence>MAGVTGCYREAPPDLALRGHFSCLWSSTLPPGPARAVAVLPDGCVDVLWRDGALRVVGPDVTAAHPDLAPGAHVLGARFRAGAARAWLGLPLSELVGRAVALEDLWGRAAADMAARVQEARDPLGQARAFHQELLAASRRVAPAEARAAELFRLCGLPVEDGARALAIRKRLDLSERSVRRLCHDHFGYGTKTLERILRFQRFFARLRGLPGAASLAVLAAEAGYADQAHLGREVQALCGITPACLRQQLRADQAL</sequence>
<dbReference type="Proteomes" id="UP000177515">
    <property type="component" value="Chromosome 1"/>
</dbReference>
<evidence type="ECO:0000313" key="2">
    <source>
        <dbReference type="EMBL" id="AOZ08234.1"/>
    </source>
</evidence>
<dbReference type="EMBL" id="CP017754">
    <property type="protein sequence ID" value="AOZ08234.1"/>
    <property type="molecule type" value="Genomic_DNA"/>
</dbReference>
<dbReference type="Gene3D" id="1.10.10.60">
    <property type="entry name" value="Homeodomain-like"/>
    <property type="match status" value="1"/>
</dbReference>
<reference evidence="2 3" key="1">
    <citation type="submission" date="2016-10" db="EMBL/GenBank/DDBJ databases">
        <title>Complete genome sequences of three Cupriavidus strains isolated from various Malaysian environments.</title>
        <authorList>
            <person name="Abdullah A.A.-A."/>
            <person name="Shafie N.A.H."/>
            <person name="Lau N.S."/>
        </authorList>
    </citation>
    <scope>NUCLEOTIDE SEQUENCE [LARGE SCALE GENOMIC DNA]</scope>
    <source>
        <strain evidence="2 3">USMAA1020</strain>
    </source>
</reference>
<dbReference type="PROSITE" id="PS01124">
    <property type="entry name" value="HTH_ARAC_FAMILY_2"/>
    <property type="match status" value="1"/>
</dbReference>
<feature type="domain" description="HTH araC/xylS-type" evidence="1">
    <location>
        <begin position="168"/>
        <end position="249"/>
    </location>
</feature>
<proteinExistence type="predicted"/>
<evidence type="ECO:0000259" key="1">
    <source>
        <dbReference type="PROSITE" id="PS01124"/>
    </source>
</evidence>